<feature type="binding site" evidence="6">
    <location>
        <position position="57"/>
    </location>
    <ligand>
        <name>S-adenosyl-L-methionine</name>
        <dbReference type="ChEBI" id="CHEBI:59789"/>
    </ligand>
</feature>
<evidence type="ECO:0000256" key="5">
    <source>
        <dbReference type="ARBA" id="ARBA00022691"/>
    </source>
</evidence>
<dbReference type="PIRSF" id="PIRSF003078">
    <property type="entry name" value="GidB"/>
    <property type="match status" value="1"/>
</dbReference>
<name>A0ABQ6A8K3_9PROT</name>
<dbReference type="HAMAP" id="MF_00074">
    <property type="entry name" value="16SrRNA_methyltr_G"/>
    <property type="match status" value="1"/>
</dbReference>
<dbReference type="Proteomes" id="UP001156641">
    <property type="component" value="Unassembled WGS sequence"/>
</dbReference>
<dbReference type="InterPro" id="IPR003682">
    <property type="entry name" value="rRNA_ssu_MeTfrase_G"/>
</dbReference>
<comment type="caution">
    <text evidence="6">Lacks conserved residue(s) required for the propagation of feature annotation.</text>
</comment>
<keyword evidence="1 6" id="KW-0963">Cytoplasm</keyword>
<comment type="catalytic activity">
    <reaction evidence="6">
        <text>guanosine(527) in 16S rRNA + S-adenosyl-L-methionine = N(7)-methylguanosine(527) in 16S rRNA + S-adenosyl-L-homocysteine</text>
        <dbReference type="Rhea" id="RHEA:42732"/>
        <dbReference type="Rhea" id="RHEA-COMP:10209"/>
        <dbReference type="Rhea" id="RHEA-COMP:10210"/>
        <dbReference type="ChEBI" id="CHEBI:57856"/>
        <dbReference type="ChEBI" id="CHEBI:59789"/>
        <dbReference type="ChEBI" id="CHEBI:74269"/>
        <dbReference type="ChEBI" id="CHEBI:74480"/>
        <dbReference type="EC" id="2.1.1.170"/>
    </reaction>
</comment>
<evidence type="ECO:0000256" key="6">
    <source>
        <dbReference type="HAMAP-Rule" id="MF_00074"/>
    </source>
</evidence>
<protein>
    <recommendedName>
        <fullName evidence="6">Ribosomal RNA small subunit methyltransferase G</fullName>
        <ecNumber evidence="6">2.1.1.170</ecNumber>
    </recommendedName>
    <alternativeName>
        <fullName evidence="6">16S rRNA 7-methylguanosine methyltransferase</fullName>
        <shortName evidence="6">16S rRNA m7G methyltransferase</shortName>
    </alternativeName>
</protein>
<feature type="binding site" evidence="6">
    <location>
        <position position="120"/>
    </location>
    <ligand>
        <name>S-adenosyl-L-methionine</name>
        <dbReference type="ChEBI" id="CHEBI:59789"/>
    </ligand>
</feature>
<dbReference type="PANTHER" id="PTHR31760:SF0">
    <property type="entry name" value="S-ADENOSYL-L-METHIONINE-DEPENDENT METHYLTRANSFERASES SUPERFAMILY PROTEIN"/>
    <property type="match status" value="1"/>
</dbReference>
<evidence type="ECO:0000256" key="1">
    <source>
        <dbReference type="ARBA" id="ARBA00022490"/>
    </source>
</evidence>
<feature type="binding site" evidence="6">
    <location>
        <begin position="106"/>
        <end position="107"/>
    </location>
    <ligand>
        <name>S-adenosyl-L-methionine</name>
        <dbReference type="ChEBI" id="CHEBI:59789"/>
    </ligand>
</feature>
<dbReference type="GO" id="GO:0008168">
    <property type="term" value="F:methyltransferase activity"/>
    <property type="evidence" value="ECO:0007669"/>
    <property type="project" value="UniProtKB-KW"/>
</dbReference>
<feature type="binding site" evidence="6">
    <location>
        <position position="62"/>
    </location>
    <ligand>
        <name>S-adenosyl-L-methionine</name>
        <dbReference type="ChEBI" id="CHEBI:59789"/>
    </ligand>
</feature>
<reference evidence="8" key="1">
    <citation type="journal article" date="2019" name="Int. J. Syst. Evol. Microbiol.">
        <title>The Global Catalogue of Microorganisms (GCM) 10K type strain sequencing project: providing services to taxonomists for standard genome sequencing and annotation.</title>
        <authorList>
            <consortium name="The Broad Institute Genomics Platform"/>
            <consortium name="The Broad Institute Genome Sequencing Center for Infectious Disease"/>
            <person name="Wu L."/>
            <person name="Ma J."/>
        </authorList>
    </citation>
    <scope>NUCLEOTIDE SEQUENCE [LARGE SCALE GENOMIC DNA]</scope>
    <source>
        <strain evidence="8">NBRC 112502</strain>
    </source>
</reference>
<keyword evidence="4 6" id="KW-0808">Transferase</keyword>
<keyword evidence="5 6" id="KW-0949">S-adenosyl-L-methionine</keyword>
<dbReference type="SUPFAM" id="SSF53335">
    <property type="entry name" value="S-adenosyl-L-methionine-dependent methyltransferases"/>
    <property type="match status" value="1"/>
</dbReference>
<dbReference type="Gene3D" id="3.40.50.150">
    <property type="entry name" value="Vaccinia Virus protein VP39"/>
    <property type="match status" value="1"/>
</dbReference>
<comment type="function">
    <text evidence="6">Specifically methylates the N7 position of guanine in position 527 of 16S rRNA.</text>
</comment>
<gene>
    <name evidence="6 7" type="primary">rsmG</name>
    <name evidence="7" type="ORF">GCM10010909_23140</name>
</gene>
<evidence type="ECO:0000313" key="7">
    <source>
        <dbReference type="EMBL" id="GLR67633.1"/>
    </source>
</evidence>
<dbReference type="EMBL" id="BSOS01000067">
    <property type="protein sequence ID" value="GLR67633.1"/>
    <property type="molecule type" value="Genomic_DNA"/>
</dbReference>
<dbReference type="EC" id="2.1.1.170" evidence="6"/>
<dbReference type="NCBIfam" id="TIGR00138">
    <property type="entry name" value="rsmG_gidB"/>
    <property type="match status" value="1"/>
</dbReference>
<dbReference type="PANTHER" id="PTHR31760">
    <property type="entry name" value="S-ADENOSYL-L-METHIONINE-DEPENDENT METHYLTRANSFERASES SUPERFAMILY PROTEIN"/>
    <property type="match status" value="1"/>
</dbReference>
<evidence type="ECO:0000313" key="8">
    <source>
        <dbReference type="Proteomes" id="UP001156641"/>
    </source>
</evidence>
<comment type="caution">
    <text evidence="7">The sequence shown here is derived from an EMBL/GenBank/DDBJ whole genome shotgun (WGS) entry which is preliminary data.</text>
</comment>
<keyword evidence="3 6" id="KW-0489">Methyltransferase</keyword>
<evidence type="ECO:0000256" key="2">
    <source>
        <dbReference type="ARBA" id="ARBA00022552"/>
    </source>
</evidence>
<dbReference type="RefSeq" id="WP_284258373.1">
    <property type="nucleotide sequence ID" value="NZ_BSOS01000067.1"/>
</dbReference>
<sequence length="195" mass="20833">MNEERLRQFAALVAKWSPRINLVSKGDLPHIWERHVRDSLELVAHIPAGVTRAIDLGSGAGFPGMVLAVATGIEFTLIESDTRKAAFLMEAARILGAPVRVLNTRIEAAKTVPAPLVTARALAPLDKLLGLAAPHLAENGVCLFPKGRGAEVELTAARAVWHMEAERFASSLDAEACILKVSQIRHVGTSKAAAP</sequence>
<comment type="similarity">
    <text evidence="6">Belongs to the methyltransferase superfamily. RNA methyltransferase RsmG family.</text>
</comment>
<keyword evidence="2 6" id="KW-0698">rRNA processing</keyword>
<evidence type="ECO:0000256" key="3">
    <source>
        <dbReference type="ARBA" id="ARBA00022603"/>
    </source>
</evidence>
<comment type="subcellular location">
    <subcellularLocation>
        <location evidence="6">Cytoplasm</location>
    </subcellularLocation>
</comment>
<proteinExistence type="inferred from homology"/>
<keyword evidence="8" id="KW-1185">Reference proteome</keyword>
<organism evidence="7 8">
    <name type="scientific">Acidocella aquatica</name>
    <dbReference type="NCBI Taxonomy" id="1922313"/>
    <lineage>
        <taxon>Bacteria</taxon>
        <taxon>Pseudomonadati</taxon>
        <taxon>Pseudomonadota</taxon>
        <taxon>Alphaproteobacteria</taxon>
        <taxon>Acetobacterales</taxon>
        <taxon>Acidocellaceae</taxon>
        <taxon>Acidocella</taxon>
    </lineage>
</organism>
<dbReference type="InterPro" id="IPR029063">
    <property type="entry name" value="SAM-dependent_MTases_sf"/>
</dbReference>
<dbReference type="Pfam" id="PF02527">
    <property type="entry name" value="GidB"/>
    <property type="match status" value="1"/>
</dbReference>
<accession>A0ABQ6A8K3</accession>
<dbReference type="GO" id="GO:0032259">
    <property type="term" value="P:methylation"/>
    <property type="evidence" value="ECO:0007669"/>
    <property type="project" value="UniProtKB-KW"/>
</dbReference>
<evidence type="ECO:0000256" key="4">
    <source>
        <dbReference type="ARBA" id="ARBA00022679"/>
    </source>
</evidence>